<name>A0A9N9X176_PHACE</name>
<dbReference type="InterPro" id="IPR002159">
    <property type="entry name" value="CD36_fam"/>
</dbReference>
<evidence type="ECO:0000256" key="6">
    <source>
        <dbReference type="ARBA" id="ARBA00022989"/>
    </source>
</evidence>
<evidence type="ECO:0000256" key="9">
    <source>
        <dbReference type="ARBA" id="ARBA00023170"/>
    </source>
</evidence>
<dbReference type="EMBL" id="OU896717">
    <property type="protein sequence ID" value="CAG9815053.1"/>
    <property type="molecule type" value="Genomic_DNA"/>
</dbReference>
<dbReference type="PROSITE" id="PS51257">
    <property type="entry name" value="PROKAR_LIPOPROTEIN"/>
    <property type="match status" value="1"/>
</dbReference>
<keyword evidence="7 13" id="KW-0472">Membrane</keyword>
<reference evidence="14" key="1">
    <citation type="submission" date="2022-01" db="EMBL/GenBank/DDBJ databases">
        <authorList>
            <person name="King R."/>
        </authorList>
    </citation>
    <scope>NUCLEOTIDE SEQUENCE</scope>
</reference>
<dbReference type="GO" id="GO:0005044">
    <property type="term" value="F:scavenger receptor activity"/>
    <property type="evidence" value="ECO:0007669"/>
    <property type="project" value="InterPro"/>
</dbReference>
<protein>
    <recommendedName>
        <fullName evidence="11">Scavenger receptor class B member 1</fullName>
    </recommendedName>
    <alternativeName>
        <fullName evidence="12">SR-BI</fullName>
    </alternativeName>
</protein>
<evidence type="ECO:0000313" key="15">
    <source>
        <dbReference type="Proteomes" id="UP001153737"/>
    </source>
</evidence>
<gene>
    <name evidence="14" type="ORF">PHAECO_LOCUS2345</name>
</gene>
<dbReference type="PRINTS" id="PR01611">
    <property type="entry name" value="LIMPII"/>
</dbReference>
<dbReference type="Pfam" id="PF01130">
    <property type="entry name" value="CD36"/>
    <property type="match status" value="1"/>
</dbReference>
<keyword evidence="15" id="KW-1185">Reference proteome</keyword>
<reference evidence="14" key="2">
    <citation type="submission" date="2022-10" db="EMBL/GenBank/DDBJ databases">
        <authorList>
            <consortium name="ENA_rothamsted_submissions"/>
            <consortium name="culmorum"/>
            <person name="King R."/>
        </authorList>
    </citation>
    <scope>NUCLEOTIDE SEQUENCE</scope>
</reference>
<dbReference type="AlphaFoldDB" id="A0A9N9X176"/>
<comment type="subcellular location">
    <subcellularLocation>
        <location evidence="2">Cell membrane</location>
        <topology evidence="2">Multi-pass membrane protein</topology>
    </subcellularLocation>
    <subcellularLocation>
        <location evidence="1">Membrane</location>
        <location evidence="1">Caveola</location>
        <topology evidence="1">Multi-pass membrane protein</topology>
    </subcellularLocation>
</comment>
<dbReference type="PRINTS" id="PR01609">
    <property type="entry name" value="CD36FAMILY"/>
</dbReference>
<accession>A0A9N9X176</accession>
<keyword evidence="6 13" id="KW-1133">Transmembrane helix</keyword>
<evidence type="ECO:0000256" key="2">
    <source>
        <dbReference type="ARBA" id="ARBA00004651"/>
    </source>
</evidence>
<dbReference type="Proteomes" id="UP001153737">
    <property type="component" value="Chromosome 11"/>
</dbReference>
<dbReference type="PANTHER" id="PTHR11923">
    <property type="entry name" value="SCAVENGER RECEPTOR CLASS B TYPE-1 SR-B1"/>
    <property type="match status" value="1"/>
</dbReference>
<dbReference type="GO" id="GO:0005764">
    <property type="term" value="C:lysosome"/>
    <property type="evidence" value="ECO:0007669"/>
    <property type="project" value="InterPro"/>
</dbReference>
<organism evidence="14 15">
    <name type="scientific">Phaedon cochleariae</name>
    <name type="common">Mustard beetle</name>
    <dbReference type="NCBI Taxonomy" id="80249"/>
    <lineage>
        <taxon>Eukaryota</taxon>
        <taxon>Metazoa</taxon>
        <taxon>Ecdysozoa</taxon>
        <taxon>Arthropoda</taxon>
        <taxon>Hexapoda</taxon>
        <taxon>Insecta</taxon>
        <taxon>Pterygota</taxon>
        <taxon>Neoptera</taxon>
        <taxon>Endopterygota</taxon>
        <taxon>Coleoptera</taxon>
        <taxon>Polyphaga</taxon>
        <taxon>Cucujiformia</taxon>
        <taxon>Chrysomeloidea</taxon>
        <taxon>Chrysomelidae</taxon>
        <taxon>Chrysomelinae</taxon>
        <taxon>Chrysomelini</taxon>
        <taxon>Phaedon</taxon>
    </lineage>
</organism>
<sequence length="522" mass="58557">MKGREKLCAKLSSTFLRKWWFVVAVSVGCIFFGIIVVIFFSSWVKLVINHELVLRDGSQTFTWWAKPPVVPTIKVYIYNVTNADEFLNNGSKPVVDELGPYVYVEKWERKNLTFHDNGTVSYNLEKIYHFDESQSAGSQDDVVVVPNIPMLSATSQSKHAARFLRLAMASIMDILKIKPFVEVTVGQLLWGYEDPLLKLAKDVVPKEQKLPYEEFGLMYKKNGTSPDIVTVFTGANDITKYGLIQNVNGRSNLSHYTSDECNSMEASDGSIFPPHMNKNTTLYIYDKDLCRRLPLIYQKEVTGSNDVPGFRFSPPKSVFADMDEMPDNACFCPQGPPCAPSGFFNVSLCQYDSPILLSFPHFYLANDSYRTALDGISPADPEKHTFFMDIQPVMGVAMKAKARIQINLAVSQVIDIKQVATFPDIIFPIMWFEEGLDSLPEEMTGLMKLATTVPPVARTVIAACLFVVGAILLIIAVWRLVRGANRLSSLHLAPGHVGTPAKATLYVCRQRTFFLDIVCDNY</sequence>
<feature type="transmembrane region" description="Helical" evidence="13">
    <location>
        <begin position="460"/>
        <end position="481"/>
    </location>
</feature>
<evidence type="ECO:0000256" key="11">
    <source>
        <dbReference type="ARBA" id="ARBA00040821"/>
    </source>
</evidence>
<dbReference type="InterPro" id="IPR005429">
    <property type="entry name" value="LimpII"/>
</dbReference>
<evidence type="ECO:0000256" key="12">
    <source>
        <dbReference type="ARBA" id="ARBA00042244"/>
    </source>
</evidence>
<proteinExistence type="inferred from homology"/>
<evidence type="ECO:0000256" key="8">
    <source>
        <dbReference type="ARBA" id="ARBA00023157"/>
    </source>
</evidence>
<evidence type="ECO:0000256" key="1">
    <source>
        <dbReference type="ARBA" id="ARBA00004189"/>
    </source>
</evidence>
<dbReference type="OrthoDB" id="18585at2759"/>
<evidence type="ECO:0000256" key="4">
    <source>
        <dbReference type="ARBA" id="ARBA00022475"/>
    </source>
</evidence>
<keyword evidence="8" id="KW-1015">Disulfide bond</keyword>
<keyword evidence="4" id="KW-1003">Cell membrane</keyword>
<comment type="similarity">
    <text evidence="3">Belongs to the CD36 family.</text>
</comment>
<evidence type="ECO:0000256" key="10">
    <source>
        <dbReference type="ARBA" id="ARBA00023180"/>
    </source>
</evidence>
<evidence type="ECO:0000256" key="3">
    <source>
        <dbReference type="ARBA" id="ARBA00010532"/>
    </source>
</evidence>
<evidence type="ECO:0000256" key="13">
    <source>
        <dbReference type="SAM" id="Phobius"/>
    </source>
</evidence>
<dbReference type="PANTHER" id="PTHR11923:SF110">
    <property type="entry name" value="SCAVENGER RECEPTOR CLASS B MEMBER 1"/>
    <property type="match status" value="1"/>
</dbReference>
<evidence type="ECO:0000313" key="14">
    <source>
        <dbReference type="EMBL" id="CAG9815053.1"/>
    </source>
</evidence>
<keyword evidence="5 13" id="KW-0812">Transmembrane</keyword>
<keyword evidence="10" id="KW-0325">Glycoprotein</keyword>
<evidence type="ECO:0000256" key="5">
    <source>
        <dbReference type="ARBA" id="ARBA00022692"/>
    </source>
</evidence>
<evidence type="ECO:0000256" key="7">
    <source>
        <dbReference type="ARBA" id="ARBA00023136"/>
    </source>
</evidence>
<keyword evidence="9" id="KW-0675">Receptor</keyword>
<feature type="transmembrane region" description="Helical" evidence="13">
    <location>
        <begin position="20"/>
        <end position="44"/>
    </location>
</feature>
<dbReference type="GO" id="GO:0005901">
    <property type="term" value="C:caveola"/>
    <property type="evidence" value="ECO:0007669"/>
    <property type="project" value="UniProtKB-SubCell"/>
</dbReference>